<gene>
    <name evidence="1" type="ORF">GZ085_13455</name>
</gene>
<evidence type="ECO:0000313" key="2">
    <source>
        <dbReference type="Proteomes" id="UP000483432"/>
    </source>
</evidence>
<evidence type="ECO:0000313" key="1">
    <source>
        <dbReference type="EMBL" id="NDP49363.1"/>
    </source>
</evidence>
<comment type="caution">
    <text evidence="1">The sequence shown here is derived from an EMBL/GenBank/DDBJ whole genome shotgun (WGS) entry which is preliminary data.</text>
</comment>
<accession>A0A7C9TBD8</accession>
<dbReference type="Proteomes" id="UP000483432">
    <property type="component" value="Unassembled WGS sequence"/>
</dbReference>
<dbReference type="EMBL" id="JAAFGW010000257">
    <property type="protein sequence ID" value="NDP49363.1"/>
    <property type="molecule type" value="Genomic_DNA"/>
</dbReference>
<protein>
    <recommendedName>
        <fullName evidence="3">6-phosphogluconate dehydrogenase</fullName>
    </recommendedName>
</protein>
<organism evidence="1 2">
    <name type="scientific">Sulfuriferula multivorans</name>
    <dbReference type="NCBI Taxonomy" id="1559896"/>
    <lineage>
        <taxon>Bacteria</taxon>
        <taxon>Pseudomonadati</taxon>
        <taxon>Pseudomonadota</taxon>
        <taxon>Betaproteobacteria</taxon>
        <taxon>Nitrosomonadales</taxon>
        <taxon>Sulfuricellaceae</taxon>
        <taxon>Sulfuriferula</taxon>
    </lineage>
</organism>
<reference evidence="1 2" key="1">
    <citation type="submission" date="2019-09" db="EMBL/GenBank/DDBJ databases">
        <title>H2 Metabolism Revealed by Metagenomic Analysis in Subglacial Sediment of East Antarctica.</title>
        <authorList>
            <person name="Yang Z."/>
            <person name="Zhang Y."/>
            <person name="Lv Y."/>
            <person name="Yan W."/>
            <person name="Xiao X."/>
            <person name="Sun B."/>
            <person name="Ma H."/>
        </authorList>
    </citation>
    <scope>NUCLEOTIDE SEQUENCE [LARGE SCALE GENOMIC DNA]</scope>
    <source>
        <strain evidence="1">Bin2_2</strain>
    </source>
</reference>
<name>A0A7C9TBD8_9PROT</name>
<proteinExistence type="predicted"/>
<dbReference type="AlphaFoldDB" id="A0A7C9TBD8"/>
<evidence type="ECO:0008006" key="3">
    <source>
        <dbReference type="Google" id="ProtNLM"/>
    </source>
</evidence>
<sequence length="138" mass="15626">MKSNFLRNVIVTFVVLTLLLMGWTWLSLNWTYSEGERAGYVQKLSKKGWLCKTWEGELALVTMPGAIPEKFTFTVPDDATARRVNALAGERVVLQYQQHKFIPTSCFGDTEYFVVDANKVREANAPTVPLPNSPQLTR</sequence>